<dbReference type="PANTHER" id="PTHR43394:SF1">
    <property type="entry name" value="ATP-BINDING CASSETTE SUB-FAMILY B MEMBER 10, MITOCHONDRIAL"/>
    <property type="match status" value="1"/>
</dbReference>
<dbReference type="SUPFAM" id="SSF90123">
    <property type="entry name" value="ABC transporter transmembrane region"/>
    <property type="match status" value="1"/>
</dbReference>
<dbReference type="Proteomes" id="UP000018461">
    <property type="component" value="Unassembled WGS sequence"/>
</dbReference>
<evidence type="ECO:0000256" key="8">
    <source>
        <dbReference type="SAM" id="MobiDB-lite"/>
    </source>
</evidence>
<reference evidence="12" key="2">
    <citation type="submission" date="2013-03" db="EMBL/GenBank/DDBJ databases">
        <title>The Genome Sequence of Oribacterium sp. ACB1.</title>
        <authorList>
            <consortium name="The Broad Institute Genomics Platform"/>
            <consortium name="The Broad Institute Genome Sequencing Center for Infectious Disease"/>
            <person name="Earl A."/>
            <person name="Ward D."/>
            <person name="Feldgarden M."/>
            <person name="Gevers D."/>
            <person name="Sizova M."/>
            <person name="Hazen A."/>
            <person name="Epstein S."/>
            <person name="Walker B."/>
            <person name="Young S."/>
            <person name="Zeng Q."/>
            <person name="Gargeya S."/>
            <person name="Fitzgerald M."/>
            <person name="Haas B."/>
            <person name="Abouelleil A."/>
            <person name="Allen A.W."/>
            <person name="Alvarado L."/>
            <person name="Arachchi H.M."/>
            <person name="Berlin A.M."/>
            <person name="Chapman S.B."/>
            <person name="Gainer-Dewar J."/>
            <person name="Goldberg J."/>
            <person name="Griggs A."/>
            <person name="Gujja S."/>
            <person name="Hansen M."/>
            <person name="Howarth C."/>
            <person name="Imamovic A."/>
            <person name="Ireland A."/>
            <person name="Larimer J."/>
            <person name="McCowan C."/>
            <person name="Murphy C."/>
            <person name="Pearson M."/>
            <person name="Poon T.W."/>
            <person name="Priest M."/>
            <person name="Roberts A."/>
            <person name="Saif S."/>
            <person name="Shea T."/>
            <person name="Sisk P."/>
            <person name="Sykes S."/>
            <person name="Wortman J."/>
            <person name="Nusbaum C."/>
            <person name="Birren B."/>
        </authorList>
    </citation>
    <scope>NUCLEOTIDE SEQUENCE [LARGE SCALE GENOMIC DNA]</scope>
    <source>
        <strain evidence="12">ACB1</strain>
    </source>
</reference>
<dbReference type="InterPro" id="IPR039421">
    <property type="entry name" value="Type_1_exporter"/>
</dbReference>
<dbReference type="PATRIC" id="fig|796943.3.peg.1993"/>
<dbReference type="FunFam" id="3.40.50.300:FF:000287">
    <property type="entry name" value="Multidrug ABC transporter ATP-binding protein"/>
    <property type="match status" value="1"/>
</dbReference>
<evidence type="ECO:0008006" key="14">
    <source>
        <dbReference type="Google" id="ProtNLM"/>
    </source>
</evidence>
<evidence type="ECO:0000256" key="2">
    <source>
        <dbReference type="ARBA" id="ARBA00022448"/>
    </source>
</evidence>
<dbReference type="PANTHER" id="PTHR43394">
    <property type="entry name" value="ATP-DEPENDENT PERMEASE MDL1, MITOCHONDRIAL"/>
    <property type="match status" value="1"/>
</dbReference>
<dbReference type="GO" id="GO:0016887">
    <property type="term" value="F:ATP hydrolysis activity"/>
    <property type="evidence" value="ECO:0007669"/>
    <property type="project" value="InterPro"/>
</dbReference>
<feature type="compositionally biased region" description="Basic and acidic residues" evidence="8">
    <location>
        <begin position="322"/>
        <end position="340"/>
    </location>
</feature>
<feature type="compositionally biased region" description="Basic and acidic residues" evidence="8">
    <location>
        <begin position="347"/>
        <end position="356"/>
    </location>
</feature>
<evidence type="ECO:0000259" key="10">
    <source>
        <dbReference type="PROSITE" id="PS50893"/>
    </source>
</evidence>
<dbReference type="GO" id="GO:0015421">
    <property type="term" value="F:ABC-type oligopeptide transporter activity"/>
    <property type="evidence" value="ECO:0007669"/>
    <property type="project" value="TreeGrafter"/>
</dbReference>
<feature type="transmembrane region" description="Helical" evidence="9">
    <location>
        <begin position="56"/>
        <end position="74"/>
    </location>
</feature>
<dbReference type="HOGENOM" id="CLU_000604_84_9_9"/>
<dbReference type="InterPro" id="IPR003439">
    <property type="entry name" value="ABC_transporter-like_ATP-bd"/>
</dbReference>
<dbReference type="InterPro" id="IPR027417">
    <property type="entry name" value="P-loop_NTPase"/>
</dbReference>
<evidence type="ECO:0000256" key="5">
    <source>
        <dbReference type="ARBA" id="ARBA00022840"/>
    </source>
</evidence>
<feature type="transmembrane region" description="Helical" evidence="9">
    <location>
        <begin position="276"/>
        <end position="295"/>
    </location>
</feature>
<keyword evidence="3 9" id="KW-0812">Transmembrane</keyword>
<feature type="transmembrane region" description="Helical" evidence="9">
    <location>
        <begin position="160"/>
        <end position="179"/>
    </location>
</feature>
<evidence type="ECO:0000313" key="12">
    <source>
        <dbReference type="EMBL" id="EHL09555.1"/>
    </source>
</evidence>
<keyword evidence="2" id="KW-0813">Transport</keyword>
<dbReference type="STRING" id="796943.HMPREF9625_01528"/>
<evidence type="ECO:0000256" key="3">
    <source>
        <dbReference type="ARBA" id="ARBA00022692"/>
    </source>
</evidence>
<evidence type="ECO:0000256" key="4">
    <source>
        <dbReference type="ARBA" id="ARBA00022741"/>
    </source>
</evidence>
<organism evidence="12 13">
    <name type="scientific">Oribacterium parvum ACB1</name>
    <dbReference type="NCBI Taxonomy" id="796943"/>
    <lineage>
        <taxon>Bacteria</taxon>
        <taxon>Bacillati</taxon>
        <taxon>Bacillota</taxon>
        <taxon>Clostridia</taxon>
        <taxon>Lachnospirales</taxon>
        <taxon>Lachnospiraceae</taxon>
        <taxon>Oribacterium</taxon>
    </lineage>
</organism>
<evidence type="ECO:0000259" key="11">
    <source>
        <dbReference type="PROSITE" id="PS50929"/>
    </source>
</evidence>
<dbReference type="InterPro" id="IPR036640">
    <property type="entry name" value="ABC1_TM_sf"/>
</dbReference>
<feature type="domain" description="ABC transmembrane type-1" evidence="11">
    <location>
        <begin position="60"/>
        <end position="291"/>
    </location>
</feature>
<evidence type="ECO:0000256" key="9">
    <source>
        <dbReference type="SAM" id="Phobius"/>
    </source>
</evidence>
<dbReference type="PROSITE" id="PS50929">
    <property type="entry name" value="ABC_TM1F"/>
    <property type="match status" value="1"/>
</dbReference>
<feature type="transmembrane region" description="Helical" evidence="9">
    <location>
        <begin position="247"/>
        <end position="270"/>
    </location>
</feature>
<dbReference type="InterPro" id="IPR011527">
    <property type="entry name" value="ABC1_TM_dom"/>
</dbReference>
<dbReference type="AlphaFoldDB" id="G9WQ95"/>
<dbReference type="RefSeq" id="WP_009535374.1">
    <property type="nucleotide sequence ID" value="NZ_KE148312.1"/>
</dbReference>
<feature type="region of interest" description="Disordered" evidence="8">
    <location>
        <begin position="322"/>
        <end position="356"/>
    </location>
</feature>
<dbReference type="InterPro" id="IPR017871">
    <property type="entry name" value="ABC_transporter-like_CS"/>
</dbReference>
<keyword evidence="5" id="KW-0067">ATP-binding</keyword>
<gene>
    <name evidence="12" type="ORF">HMPREF9625_01528</name>
</gene>
<keyword evidence="7 9" id="KW-0472">Membrane</keyword>
<dbReference type="EMBL" id="AFZC02000002">
    <property type="protein sequence ID" value="EHL09555.1"/>
    <property type="molecule type" value="Genomic_DNA"/>
</dbReference>
<dbReference type="GO" id="GO:0005886">
    <property type="term" value="C:plasma membrane"/>
    <property type="evidence" value="ECO:0007669"/>
    <property type="project" value="UniProtKB-SubCell"/>
</dbReference>
<evidence type="ECO:0000256" key="6">
    <source>
        <dbReference type="ARBA" id="ARBA00022989"/>
    </source>
</evidence>
<comment type="caution">
    <text evidence="12">The sequence shown here is derived from an EMBL/GenBank/DDBJ whole genome shotgun (WGS) entry which is preliminary data.</text>
</comment>
<name>G9WQ95_9FIRM</name>
<feature type="transmembrane region" description="Helical" evidence="9">
    <location>
        <begin position="21"/>
        <end position="44"/>
    </location>
</feature>
<dbReference type="Gene3D" id="1.20.1560.10">
    <property type="entry name" value="ABC transporter type 1, transmembrane domain"/>
    <property type="match status" value="1"/>
</dbReference>
<dbReference type="Gene3D" id="3.40.50.300">
    <property type="entry name" value="P-loop containing nucleotide triphosphate hydrolases"/>
    <property type="match status" value="1"/>
</dbReference>
<comment type="subcellular location">
    <subcellularLocation>
        <location evidence="1">Cell membrane</location>
        <topology evidence="1">Multi-pass membrane protein</topology>
    </subcellularLocation>
</comment>
<sequence>MLKILHRIVCMTGKYSSRIRASYITSFIKGIMMKAPLIFSFMAISLFMKGQMQEKICLYLGIGLVLCIAVEAVFEHITNVLQSATGYEVFADMRMRLGDHLRKLPMGYFTEGNMGKISTVLCTDMVFIEECCMSVLSELVTFMISQGLMTLMMFVMDIRLGISALAVVLAFVIVGNCMMKTTLAHSKTKQEGSESLTEEVLDFAEGIGIIKSFNMLGEKSKSLSAEFEKSCRESIDFEKSYGPWARALYLTYGIGTSFMLAVAGLLYAKGEMSPDYMVGMILFLFDLFISIESYYGQITRLTVTAASLDRIEEVFEAEELHDSKDTALSTDGKETRKDSGDMAMSESAKEKEKDSVDITMSENARKTLNDSADIALSKDVNITWDDSADTVFFENTKEAQKNSVVEYSDVSFGYTGKNVLNHISFSMKKGEMTALVGPSGSGKSTIASLLARFWDIREGTIKLNGKDIKNISLGSLMDQISMVFQRVYLFKDTIYNNIAMGRPSATREEVIEAAKKARCYDLIRSLPEGFDTVIGEGGASLSGGEKQRISIARCILKDSPIVILDEATASVDADNERAIQEAISELCKNKTLLVIAHRLKTIKDADQILVVSDGKIIERGNHDKLMKEDGIYARMVSVQAS</sequence>
<evidence type="ECO:0000313" key="13">
    <source>
        <dbReference type="Proteomes" id="UP000018461"/>
    </source>
</evidence>
<protein>
    <recommendedName>
        <fullName evidence="14">ABC transporter domain-containing protein</fullName>
    </recommendedName>
</protein>
<proteinExistence type="predicted"/>
<evidence type="ECO:0000256" key="1">
    <source>
        <dbReference type="ARBA" id="ARBA00004651"/>
    </source>
</evidence>
<dbReference type="Pfam" id="PF00005">
    <property type="entry name" value="ABC_tran"/>
    <property type="match status" value="1"/>
</dbReference>
<evidence type="ECO:0000256" key="7">
    <source>
        <dbReference type="ARBA" id="ARBA00023136"/>
    </source>
</evidence>
<reference evidence="12" key="1">
    <citation type="submission" date="2011-08" db="EMBL/GenBank/DDBJ databases">
        <authorList>
            <consortium name="The Broad Institute Genome Sequencing Platform"/>
            <person name="Earl A."/>
            <person name="Ward D."/>
            <person name="Feldgarden M."/>
            <person name="Gevers D."/>
            <person name="Sizova M."/>
            <person name="Hazen A."/>
            <person name="Epstein S."/>
            <person name="Young S.K."/>
            <person name="Zeng Q."/>
            <person name="Gargeya S."/>
            <person name="Fitzgerald M."/>
            <person name="Haas B."/>
            <person name="Abouelleil A."/>
            <person name="Alvarado L."/>
            <person name="Arachchi H.M."/>
            <person name="Berlin A."/>
            <person name="Brown A."/>
            <person name="Chapman S.B."/>
            <person name="Chen Z."/>
            <person name="Dunbar C."/>
            <person name="Freedman E."/>
            <person name="Gearin G."/>
            <person name="Gellesch M."/>
            <person name="Goldberg J."/>
            <person name="Griggs A."/>
            <person name="Gujja S."/>
            <person name="Heiman D."/>
            <person name="Howarth C."/>
            <person name="Larson L."/>
            <person name="Lui A."/>
            <person name="MacDonald P.J.P."/>
            <person name="Montmayeur A."/>
            <person name="Murphy C."/>
            <person name="Neiman D."/>
            <person name="Pearson M."/>
            <person name="Priest M."/>
            <person name="Roberts A."/>
            <person name="Saif S."/>
            <person name="Shea T."/>
            <person name="Shenoy N."/>
            <person name="Sisk P."/>
            <person name="Stolte C."/>
            <person name="Sykes S."/>
            <person name="Wortman J."/>
            <person name="Nusbaum C."/>
            <person name="Birren B."/>
        </authorList>
    </citation>
    <scope>NUCLEOTIDE SEQUENCE</scope>
    <source>
        <strain evidence="12">ACB1</strain>
    </source>
</reference>
<dbReference type="PROSITE" id="PS00211">
    <property type="entry name" value="ABC_TRANSPORTER_1"/>
    <property type="match status" value="1"/>
</dbReference>
<dbReference type="GO" id="GO:0005524">
    <property type="term" value="F:ATP binding"/>
    <property type="evidence" value="ECO:0007669"/>
    <property type="project" value="UniProtKB-KW"/>
</dbReference>
<dbReference type="SUPFAM" id="SSF52540">
    <property type="entry name" value="P-loop containing nucleoside triphosphate hydrolases"/>
    <property type="match status" value="1"/>
</dbReference>
<keyword evidence="6 9" id="KW-1133">Transmembrane helix</keyword>
<accession>G9WQ95</accession>
<dbReference type="Pfam" id="PF00664">
    <property type="entry name" value="ABC_membrane"/>
    <property type="match status" value="1"/>
</dbReference>
<keyword evidence="13" id="KW-1185">Reference proteome</keyword>
<dbReference type="PROSITE" id="PS50893">
    <property type="entry name" value="ABC_TRANSPORTER_2"/>
    <property type="match status" value="1"/>
</dbReference>
<keyword evidence="4" id="KW-0547">Nucleotide-binding</keyword>
<dbReference type="InterPro" id="IPR003593">
    <property type="entry name" value="AAA+_ATPase"/>
</dbReference>
<feature type="domain" description="ABC transporter" evidence="10">
    <location>
        <begin position="405"/>
        <end position="638"/>
    </location>
</feature>
<feature type="transmembrane region" description="Helical" evidence="9">
    <location>
        <begin position="135"/>
        <end position="154"/>
    </location>
</feature>
<dbReference type="SMART" id="SM00382">
    <property type="entry name" value="AAA"/>
    <property type="match status" value="1"/>
</dbReference>